<protein>
    <submittedName>
        <fullName evidence="2">Uncharacterized protein</fullName>
    </submittedName>
</protein>
<keyword evidence="3" id="KW-1185">Reference proteome</keyword>
<reference evidence="2" key="1">
    <citation type="submission" date="2023-10" db="EMBL/GenBank/DDBJ databases">
        <authorList>
            <person name="Chen Y."/>
            <person name="Shah S."/>
            <person name="Dougan E. K."/>
            <person name="Thang M."/>
            <person name="Chan C."/>
        </authorList>
    </citation>
    <scope>NUCLEOTIDE SEQUENCE [LARGE SCALE GENOMIC DNA]</scope>
</reference>
<evidence type="ECO:0000313" key="3">
    <source>
        <dbReference type="Proteomes" id="UP001189429"/>
    </source>
</evidence>
<feature type="non-terminal residue" evidence="2">
    <location>
        <position position="752"/>
    </location>
</feature>
<name>A0ABN9Y7A0_9DINO</name>
<accession>A0ABN9Y7A0</accession>
<comment type="caution">
    <text evidence="2">The sequence shown here is derived from an EMBL/GenBank/DDBJ whole genome shotgun (WGS) entry which is preliminary data.</text>
</comment>
<dbReference type="EMBL" id="CAUYUJ010021931">
    <property type="protein sequence ID" value="CAK0907875.1"/>
    <property type="molecule type" value="Genomic_DNA"/>
</dbReference>
<dbReference type="Proteomes" id="UP001189429">
    <property type="component" value="Unassembled WGS sequence"/>
</dbReference>
<evidence type="ECO:0000256" key="1">
    <source>
        <dbReference type="SAM" id="MobiDB-lite"/>
    </source>
</evidence>
<feature type="compositionally biased region" description="Basic and acidic residues" evidence="1">
    <location>
        <begin position="19"/>
        <end position="39"/>
    </location>
</feature>
<feature type="region of interest" description="Disordered" evidence="1">
    <location>
        <begin position="1"/>
        <end position="39"/>
    </location>
</feature>
<dbReference type="InterPro" id="IPR036397">
    <property type="entry name" value="RNaseH_sf"/>
</dbReference>
<proteinExistence type="predicted"/>
<gene>
    <name evidence="2" type="ORF">PCOR1329_LOCUS82753</name>
</gene>
<dbReference type="Gene3D" id="3.30.420.10">
    <property type="entry name" value="Ribonuclease H-like superfamily/Ribonuclease H"/>
    <property type="match status" value="1"/>
</dbReference>
<evidence type="ECO:0000313" key="2">
    <source>
        <dbReference type="EMBL" id="CAK0907875.1"/>
    </source>
</evidence>
<organism evidence="2 3">
    <name type="scientific">Prorocentrum cordatum</name>
    <dbReference type="NCBI Taxonomy" id="2364126"/>
    <lineage>
        <taxon>Eukaryota</taxon>
        <taxon>Sar</taxon>
        <taxon>Alveolata</taxon>
        <taxon>Dinophyceae</taxon>
        <taxon>Prorocentrales</taxon>
        <taxon>Prorocentraceae</taxon>
        <taxon>Prorocentrum</taxon>
    </lineage>
</organism>
<sequence>SPLQPLGRSGIDLAARAQGSRDARGVDGRGSEDLERLPPEGREGLRSLLTLLPAGGERVVGLLPLVPVIWSRARSAVTSAGIELGVAAAALLLDVGAFCDVVPLVKRMAIGGRLQCPAMAMALEVQLFPAPRYLKDGRRGCPEQVEAARSVVAGSAHGGPLGKLHLRSPLQRARVMRPRAGLWNFIDDAAIRCEGSASAPEQELSRMAKALKDGMGEQELICSVIKTVLAASHSVLAAHLSDSLAAVGIPRSAADRAVDSGIDAASGRRRVRARASARIAAGARRWRRIAKLRRPTARTTEFRGLRAAGALPQSVYGHQVNDARASWTGAAAATTGWTGLAAGYGRWTWAGAPRAASVWALPAAEGVGERRLAGADDDSFHACAGFSGVLGASRTSGASSGSLRRRICVGATSSTARAPCASAASELRELERESRHAEWGLALAVVSDGQWTRSRRAAVGYVLEQEGCARCGCAVEALVRRIWQCPANVGEVFGSTAAPVLRALAGHGASPAMWLRGVPASCLIAPVFCDQRAGQAAVSFGVGGALEATRREGGFVVVSGDGSGGESPGDPGRMRCANSIVVVGQDEEGLWTELRWFRAVPVPGGRPTVPRAEILGYVLALESVGGNLRCVTDHEPLWRCWERRMAAVQPGGANEDLWQRARLARRRRSPGMIEVGWVPARTGERDHPRPLRAESDLDRALGNAAADAFASATTAACWRLGLAGAEPRTDVVGAGARVLWWRACRALEFAAE</sequence>
<feature type="non-terminal residue" evidence="2">
    <location>
        <position position="1"/>
    </location>
</feature>